<dbReference type="Pfam" id="PF00034">
    <property type="entry name" value="Cytochrom_C"/>
    <property type="match status" value="1"/>
</dbReference>
<dbReference type="InterPro" id="IPR036909">
    <property type="entry name" value="Cyt_c-like_dom_sf"/>
</dbReference>
<evidence type="ECO:0000256" key="5">
    <source>
        <dbReference type="SAM" id="SignalP"/>
    </source>
</evidence>
<feature type="chain" id="PRO_5039294239" evidence="5">
    <location>
        <begin position="21"/>
        <end position="74"/>
    </location>
</feature>
<evidence type="ECO:0000259" key="6">
    <source>
        <dbReference type="PROSITE" id="PS51007"/>
    </source>
</evidence>
<feature type="domain" description="Cytochrome c" evidence="6">
    <location>
        <begin position="18"/>
        <end position="74"/>
    </location>
</feature>
<gene>
    <name evidence="7" type="ORF">KIC69_06205</name>
</gene>
<dbReference type="Proteomes" id="UP000824019">
    <property type="component" value="Unassembled WGS sequence"/>
</dbReference>
<keyword evidence="2 4" id="KW-0479">Metal-binding</keyword>
<evidence type="ECO:0000256" key="4">
    <source>
        <dbReference type="PROSITE-ProRule" id="PRU00433"/>
    </source>
</evidence>
<evidence type="ECO:0000256" key="1">
    <source>
        <dbReference type="ARBA" id="ARBA00022617"/>
    </source>
</evidence>
<keyword evidence="5" id="KW-0732">Signal</keyword>
<dbReference type="InterPro" id="IPR009056">
    <property type="entry name" value="Cyt_c-like_dom"/>
</dbReference>
<name>A0A9E1B9E5_9BACT</name>
<comment type="caution">
    <text evidence="7">The sequence shown here is derived from an EMBL/GenBank/DDBJ whole genome shotgun (WGS) entry which is preliminary data.</text>
</comment>
<sequence>MKKLLIVSSVAALLSTAAFAADGATIYKKCVACHGAKAEKVFNNKVPALTSLDAAAIEAALKGYKTGANKFGLG</sequence>
<organism evidence="7 8">
    <name type="scientific">Campylobacter concisus</name>
    <dbReference type="NCBI Taxonomy" id="199"/>
    <lineage>
        <taxon>Bacteria</taxon>
        <taxon>Pseudomonadati</taxon>
        <taxon>Campylobacterota</taxon>
        <taxon>Epsilonproteobacteria</taxon>
        <taxon>Campylobacterales</taxon>
        <taxon>Campylobacteraceae</taxon>
        <taxon>Campylobacter</taxon>
    </lineage>
</organism>
<dbReference type="EMBL" id="JAHAKR010000276">
    <property type="protein sequence ID" value="MBS5830402.1"/>
    <property type="molecule type" value="Genomic_DNA"/>
</dbReference>
<evidence type="ECO:0000256" key="3">
    <source>
        <dbReference type="ARBA" id="ARBA00023004"/>
    </source>
</evidence>
<dbReference type="GO" id="GO:0020037">
    <property type="term" value="F:heme binding"/>
    <property type="evidence" value="ECO:0007669"/>
    <property type="project" value="InterPro"/>
</dbReference>
<evidence type="ECO:0000313" key="8">
    <source>
        <dbReference type="Proteomes" id="UP000824019"/>
    </source>
</evidence>
<reference evidence="7" key="1">
    <citation type="submission" date="2021-02" db="EMBL/GenBank/DDBJ databases">
        <title>Infant gut strain persistence is associated with maternal origin, phylogeny, and functional potential including surface adhesion and iron acquisition.</title>
        <authorList>
            <person name="Lou Y.C."/>
        </authorList>
    </citation>
    <scope>NUCLEOTIDE SEQUENCE</scope>
    <source>
        <strain evidence="7">L3_101_000G1_dasL3_101_000G1_concoct_7_sub</strain>
    </source>
</reference>
<evidence type="ECO:0000256" key="2">
    <source>
        <dbReference type="ARBA" id="ARBA00022723"/>
    </source>
</evidence>
<dbReference type="Gene3D" id="1.10.760.10">
    <property type="entry name" value="Cytochrome c-like domain"/>
    <property type="match status" value="1"/>
</dbReference>
<proteinExistence type="predicted"/>
<evidence type="ECO:0000313" key="7">
    <source>
        <dbReference type="EMBL" id="MBS5830402.1"/>
    </source>
</evidence>
<keyword evidence="1 4" id="KW-0349">Heme</keyword>
<keyword evidence="3 4" id="KW-0408">Iron</keyword>
<accession>A0A9E1B9E5</accession>
<dbReference type="SUPFAM" id="SSF46626">
    <property type="entry name" value="Cytochrome c"/>
    <property type="match status" value="1"/>
</dbReference>
<dbReference type="PROSITE" id="PS51007">
    <property type="entry name" value="CYTC"/>
    <property type="match status" value="1"/>
</dbReference>
<dbReference type="GO" id="GO:0046872">
    <property type="term" value="F:metal ion binding"/>
    <property type="evidence" value="ECO:0007669"/>
    <property type="project" value="UniProtKB-KW"/>
</dbReference>
<protein>
    <submittedName>
        <fullName evidence="7">C-type cytochrome</fullName>
    </submittedName>
</protein>
<feature type="non-terminal residue" evidence="7">
    <location>
        <position position="74"/>
    </location>
</feature>
<dbReference type="AlphaFoldDB" id="A0A9E1B9E5"/>
<dbReference type="GO" id="GO:0009055">
    <property type="term" value="F:electron transfer activity"/>
    <property type="evidence" value="ECO:0007669"/>
    <property type="project" value="InterPro"/>
</dbReference>
<feature type="signal peptide" evidence="5">
    <location>
        <begin position="1"/>
        <end position="20"/>
    </location>
</feature>